<dbReference type="GO" id="GO:0005975">
    <property type="term" value="P:carbohydrate metabolic process"/>
    <property type="evidence" value="ECO:0007669"/>
    <property type="project" value="InterPro"/>
</dbReference>
<dbReference type="Gene3D" id="2.60.120.200">
    <property type="match status" value="1"/>
</dbReference>
<keyword evidence="4" id="KW-1185">Reference proteome</keyword>
<name>A0A4Q4TR02_9PEZI</name>
<dbReference type="InterPro" id="IPR013320">
    <property type="entry name" value="ConA-like_dom_sf"/>
</dbReference>
<dbReference type="PANTHER" id="PTHR10963">
    <property type="entry name" value="GLYCOSYL HYDROLASE-RELATED"/>
    <property type="match status" value="1"/>
</dbReference>
<reference evidence="3 4" key="1">
    <citation type="submission" date="2018-06" db="EMBL/GenBank/DDBJ databases">
        <title>Complete Genomes of Monosporascus.</title>
        <authorList>
            <person name="Robinson A.J."/>
            <person name="Natvig D.O."/>
        </authorList>
    </citation>
    <scope>NUCLEOTIDE SEQUENCE [LARGE SCALE GENOMIC DNA]</scope>
    <source>
        <strain evidence="3 4">CBS 110550</strain>
    </source>
</reference>
<dbReference type="PANTHER" id="PTHR10963:SF60">
    <property type="entry name" value="GRAM-NEGATIVE BACTERIA-BINDING PROTEIN 1-RELATED"/>
    <property type="match status" value="1"/>
</dbReference>
<dbReference type="EMBL" id="QJNU01000055">
    <property type="protein sequence ID" value="RYP08794.1"/>
    <property type="molecule type" value="Genomic_DNA"/>
</dbReference>
<proteinExistence type="predicted"/>
<dbReference type="Proteomes" id="UP000293360">
    <property type="component" value="Unassembled WGS sequence"/>
</dbReference>
<dbReference type="OrthoDB" id="192832at2759"/>
<dbReference type="Pfam" id="PF26113">
    <property type="entry name" value="GH16_XgeA"/>
    <property type="match status" value="1"/>
</dbReference>
<dbReference type="InterPro" id="IPR000757">
    <property type="entry name" value="Beta-glucanase-like"/>
</dbReference>
<protein>
    <recommendedName>
        <fullName evidence="2">GH16 domain-containing protein</fullName>
    </recommendedName>
</protein>
<sequence>MSLRVLSSALFAAATVSAGSLLARGSDDAPVDKSHAEAIYTTPTKPSPNATSSDDIPVINEWSPDYAGFNLKWLEPFGGNSGQMVNEANWEIITEINVNNEWQKYTRSTQNMQISGGGTLQIVPVLDHATGQWTSGRVESWYTFTPTDGKVTLAEGKIRFGDAPYANKQGIWPAFWILGDSIRHGVTWPSCGEIDIMERVNGPTTGYGTIHCDVYPGGACREPQGRGASVEFYDNGWHTWRVQWDRTPGNWGDESLTWFVDGRQFHRVAAWEVGQGVWESLAARPLHFILNVAVGGNWPGAPNDQTWDWWGNMMEVAYVAHYESQ</sequence>
<dbReference type="GO" id="GO:0004553">
    <property type="term" value="F:hydrolase activity, hydrolyzing O-glycosyl compounds"/>
    <property type="evidence" value="ECO:0007669"/>
    <property type="project" value="InterPro"/>
</dbReference>
<comment type="caution">
    <text evidence="3">The sequence shown here is derived from an EMBL/GenBank/DDBJ whole genome shotgun (WGS) entry which is preliminary data.</text>
</comment>
<dbReference type="PROSITE" id="PS51762">
    <property type="entry name" value="GH16_2"/>
    <property type="match status" value="1"/>
</dbReference>
<dbReference type="InterPro" id="IPR050546">
    <property type="entry name" value="Glycosyl_Hydrlase_16"/>
</dbReference>
<feature type="signal peptide" evidence="1">
    <location>
        <begin position="1"/>
        <end position="18"/>
    </location>
</feature>
<evidence type="ECO:0000259" key="2">
    <source>
        <dbReference type="PROSITE" id="PS51762"/>
    </source>
</evidence>
<organism evidence="3 4">
    <name type="scientific">Monosporascus ibericus</name>
    <dbReference type="NCBI Taxonomy" id="155417"/>
    <lineage>
        <taxon>Eukaryota</taxon>
        <taxon>Fungi</taxon>
        <taxon>Dikarya</taxon>
        <taxon>Ascomycota</taxon>
        <taxon>Pezizomycotina</taxon>
        <taxon>Sordariomycetes</taxon>
        <taxon>Xylariomycetidae</taxon>
        <taxon>Xylariales</taxon>
        <taxon>Xylariales incertae sedis</taxon>
        <taxon>Monosporascus</taxon>
    </lineage>
</organism>
<dbReference type="CDD" id="cd02182">
    <property type="entry name" value="GH16_Strep_laminarinase_like"/>
    <property type="match status" value="1"/>
</dbReference>
<evidence type="ECO:0000256" key="1">
    <source>
        <dbReference type="SAM" id="SignalP"/>
    </source>
</evidence>
<dbReference type="STRING" id="155417.A0A4Q4TR02"/>
<dbReference type="AlphaFoldDB" id="A0A4Q4TR02"/>
<gene>
    <name evidence="3" type="ORF">DL764_001705</name>
</gene>
<dbReference type="SUPFAM" id="SSF49899">
    <property type="entry name" value="Concanavalin A-like lectins/glucanases"/>
    <property type="match status" value="1"/>
</dbReference>
<evidence type="ECO:0000313" key="3">
    <source>
        <dbReference type="EMBL" id="RYP08794.1"/>
    </source>
</evidence>
<feature type="chain" id="PRO_5020528275" description="GH16 domain-containing protein" evidence="1">
    <location>
        <begin position="19"/>
        <end position="325"/>
    </location>
</feature>
<evidence type="ECO:0000313" key="4">
    <source>
        <dbReference type="Proteomes" id="UP000293360"/>
    </source>
</evidence>
<accession>A0A4Q4TR02</accession>
<keyword evidence="1" id="KW-0732">Signal</keyword>
<feature type="domain" description="GH16" evidence="2">
    <location>
        <begin position="40"/>
        <end position="325"/>
    </location>
</feature>